<gene>
    <name evidence="2" type="ORF">AB5J52_42355</name>
</gene>
<dbReference type="RefSeq" id="WP_369227168.1">
    <property type="nucleotide sequence ID" value="NZ_CP163441.1"/>
</dbReference>
<proteinExistence type="predicted"/>
<evidence type="ECO:0000256" key="1">
    <source>
        <dbReference type="SAM" id="Phobius"/>
    </source>
</evidence>
<dbReference type="AlphaFoldDB" id="A0AB39R1I9"/>
<evidence type="ECO:0000313" key="2">
    <source>
        <dbReference type="EMBL" id="XDQ48371.1"/>
    </source>
</evidence>
<feature type="transmembrane region" description="Helical" evidence="1">
    <location>
        <begin position="21"/>
        <end position="38"/>
    </location>
</feature>
<sequence length="55" mass="5801">MTDTDDAARQTMIRRGFAPEYATLGWNVIGVAVLTVILPSGPPPGSTGGERQQPC</sequence>
<protein>
    <submittedName>
        <fullName evidence="2">Uncharacterized protein</fullName>
    </submittedName>
</protein>
<reference evidence="2" key="1">
    <citation type="submission" date="2024-07" db="EMBL/GenBank/DDBJ databases">
        <authorList>
            <person name="Yu S.T."/>
        </authorList>
    </citation>
    <scope>NUCLEOTIDE SEQUENCE</scope>
    <source>
        <strain evidence="2">R39</strain>
    </source>
</reference>
<accession>A0AB39R1I9</accession>
<keyword evidence="1" id="KW-1133">Transmembrane helix</keyword>
<dbReference type="EMBL" id="CP163441">
    <property type="protein sequence ID" value="XDQ48371.1"/>
    <property type="molecule type" value="Genomic_DNA"/>
</dbReference>
<name>A0AB39R1I9_9ACTN</name>
<keyword evidence="1" id="KW-0472">Membrane</keyword>
<keyword evidence="1" id="KW-0812">Transmembrane</keyword>
<organism evidence="2">
    <name type="scientific">Streptomyces sp. R39</name>
    <dbReference type="NCBI Taxonomy" id="3238631"/>
    <lineage>
        <taxon>Bacteria</taxon>
        <taxon>Bacillati</taxon>
        <taxon>Actinomycetota</taxon>
        <taxon>Actinomycetes</taxon>
        <taxon>Kitasatosporales</taxon>
        <taxon>Streptomycetaceae</taxon>
        <taxon>Streptomyces</taxon>
    </lineage>
</organism>